<reference evidence="1 2" key="1">
    <citation type="submission" date="2016-09" db="EMBL/GenBank/DDBJ databases">
        <title>Draft Genome Sequence of four Alteromonas macleodii strains isolated from copper coupons and grown long-term at elevated copper levels.</title>
        <authorList>
            <person name="Cusick K."/>
            <person name="Dale J."/>
            <person name="Little B."/>
            <person name="Biffinger J."/>
        </authorList>
    </citation>
    <scope>NUCLEOTIDE SEQUENCE [LARGE SCALE GENOMIC DNA]</scope>
    <source>
        <strain evidence="1 2">KCP01</strain>
    </source>
</reference>
<protein>
    <submittedName>
        <fullName evidence="1">Uncharacterized protein</fullName>
    </submittedName>
</protein>
<dbReference type="RefSeq" id="WP_069945342.1">
    <property type="nucleotide sequence ID" value="NZ_MIPW01000063.1"/>
</dbReference>
<sequence length="398" mass="44727">MSVKTKPEIDHKKIKGIKPRSAAIVDMYIELFKVAIETHPLIDVVSSELRIAMPESYSQLNLNGAIRTRLQEMGYINPSNTVIPTCAPIDIGDPVDIHNYNVSRYRTNIFRLNSDIKTGSANLFAGDLLKVTRVAHSQGLVSVTSLLNNQKSELDFGSTVVQEALKQADFFYEQMTSLSVGDILMRLESPGDVLQVTDIDESKISAVDAEGVKTTIKLGTVEARMISHGYAAQGEDAKAFNPIQSLIIVDGDDKSRAVKLFFQEIIDRTKDQVTIFGVEKTQRKSVSIVCPSDMIKSIEKAVEKSKKSHKEYVESLIDELYNEWENSSVVSKAPNTYMMFYSSPPYSKSHAYWISEDHYSRLKEFCEEHGLKVNPTAMHLVMRDLLRRKLISLDPLLQ</sequence>
<evidence type="ECO:0000313" key="2">
    <source>
        <dbReference type="Proteomes" id="UP000095392"/>
    </source>
</evidence>
<keyword evidence="2" id="KW-1185">Reference proteome</keyword>
<evidence type="ECO:0000313" key="1">
    <source>
        <dbReference type="EMBL" id="OES24837.1"/>
    </source>
</evidence>
<dbReference type="EMBL" id="MIPY01000058">
    <property type="protein sequence ID" value="OES24837.1"/>
    <property type="molecule type" value="Genomic_DNA"/>
</dbReference>
<dbReference type="Proteomes" id="UP000095392">
    <property type="component" value="Unassembled WGS sequence"/>
</dbReference>
<accession>A0AB36FL95</accession>
<comment type="caution">
    <text evidence="1">The sequence shown here is derived from an EMBL/GenBank/DDBJ whole genome shotgun (WGS) entry which is preliminary data.</text>
</comment>
<dbReference type="AlphaFoldDB" id="A0AB36FL95"/>
<organism evidence="1 2">
    <name type="scientific">Alteromonas macleodii</name>
    <name type="common">Pseudoalteromonas macleodii</name>
    <dbReference type="NCBI Taxonomy" id="28108"/>
    <lineage>
        <taxon>Bacteria</taxon>
        <taxon>Pseudomonadati</taxon>
        <taxon>Pseudomonadota</taxon>
        <taxon>Gammaproteobacteria</taxon>
        <taxon>Alteromonadales</taxon>
        <taxon>Alteromonadaceae</taxon>
        <taxon>Alteromonas/Salinimonas group</taxon>
        <taxon>Alteromonas</taxon>
    </lineage>
</organism>
<name>A0AB36FL95_ALTMA</name>
<gene>
    <name evidence="1" type="ORF">BFV95_4596</name>
</gene>
<proteinExistence type="predicted"/>